<evidence type="ECO:0000313" key="3">
    <source>
        <dbReference type="Proteomes" id="UP000294689"/>
    </source>
</evidence>
<dbReference type="OrthoDB" id="9806579at2"/>
<dbReference type="Gene3D" id="3.60.120.10">
    <property type="entry name" value="Anthranilate synthase"/>
    <property type="match status" value="1"/>
</dbReference>
<reference evidence="2 3" key="1">
    <citation type="submission" date="2019-03" db="EMBL/GenBank/DDBJ databases">
        <title>Genomic Encyclopedia of Archaeal and Bacterial Type Strains, Phase II (KMG-II): from individual species to whole genera.</title>
        <authorList>
            <person name="Goeker M."/>
        </authorList>
    </citation>
    <scope>NUCLEOTIDE SEQUENCE [LARGE SCALE GENOMIC DNA]</scope>
    <source>
        <strain evidence="2 3">DSM 28135</strain>
    </source>
</reference>
<dbReference type="InterPro" id="IPR005801">
    <property type="entry name" value="ADC_synthase"/>
</dbReference>
<name>A0A4R7PY57_9FLAO</name>
<keyword evidence="3" id="KW-1185">Reference proteome</keyword>
<accession>A0A4R7PY57</accession>
<dbReference type="Pfam" id="PF00425">
    <property type="entry name" value="Chorismate_bind"/>
    <property type="match status" value="1"/>
</dbReference>
<dbReference type="PANTHER" id="PTHR42839">
    <property type="entry name" value="ISOCHORISMATE SYNTHASE ENTC"/>
    <property type="match status" value="1"/>
</dbReference>
<dbReference type="Proteomes" id="UP000294689">
    <property type="component" value="Unassembled WGS sequence"/>
</dbReference>
<evidence type="ECO:0000313" key="2">
    <source>
        <dbReference type="EMBL" id="TDU39888.1"/>
    </source>
</evidence>
<dbReference type="SUPFAM" id="SSF56322">
    <property type="entry name" value="ADC synthase"/>
    <property type="match status" value="1"/>
</dbReference>
<feature type="domain" description="Chorismate-utilising enzyme C-terminal" evidence="1">
    <location>
        <begin position="101"/>
        <end position="370"/>
    </location>
</feature>
<dbReference type="RefSeq" id="WP_133757939.1">
    <property type="nucleotide sequence ID" value="NZ_SOBW01000008.1"/>
</dbReference>
<evidence type="ECO:0000259" key="1">
    <source>
        <dbReference type="Pfam" id="PF00425"/>
    </source>
</evidence>
<organism evidence="2 3">
    <name type="scientific">Gelidibacter sediminis</name>
    <dbReference type="NCBI Taxonomy" id="1608710"/>
    <lineage>
        <taxon>Bacteria</taxon>
        <taxon>Pseudomonadati</taxon>
        <taxon>Bacteroidota</taxon>
        <taxon>Flavobacteriia</taxon>
        <taxon>Flavobacteriales</taxon>
        <taxon>Flavobacteriaceae</taxon>
        <taxon>Gelidibacter</taxon>
    </lineage>
</organism>
<dbReference type="EMBL" id="SOBW01000008">
    <property type="protein sequence ID" value="TDU39888.1"/>
    <property type="molecule type" value="Genomic_DNA"/>
</dbReference>
<dbReference type="PANTHER" id="PTHR42839:SF2">
    <property type="entry name" value="ISOCHORISMATE SYNTHASE ENTC"/>
    <property type="match status" value="1"/>
</dbReference>
<sequence>MILNHFFEQLKTQFHQKLPFVAYKKPETSIIKGWLQKDDAIHYCTDFTESGFVFAPFDSNHSSFLIPFGNATHITHSFVKLDNMKLSDYISNSDSSQKDFHINLVKKGIDAIQQNAFKKVVLSRCEVVETNEQDPISIFEKLLNTYATAFVYCWYHPEVGLWLGATPETFLNIRGNRLKTMALAGTQAYKGSTDVFWKDKEREEQQIVTDFIVDQLQEAVGNGSSHLQMEVSAQHTIKAGNLLHLKTDIMLQLAQAGTGLKPIITALHPTPAVCGLPKEKAKTFIIAHEGYSREFYAGFLGELNLKETKSRNTNRRNVENNAYRVSKTTSDLYVNLRCMQFKNNKVYMYVGGGITKDSDAVSEWEETVQKSQIIKRVLL</sequence>
<proteinExistence type="predicted"/>
<comment type="caution">
    <text evidence="2">The sequence shown here is derived from an EMBL/GenBank/DDBJ whole genome shotgun (WGS) entry which is preliminary data.</text>
</comment>
<dbReference type="AlphaFoldDB" id="A0A4R7PY57"/>
<dbReference type="InterPro" id="IPR015890">
    <property type="entry name" value="Chorismate_C"/>
</dbReference>
<gene>
    <name evidence="2" type="ORF">BXY82_1925</name>
</gene>
<protein>
    <submittedName>
        <fullName evidence="2">Isochorismate synthase</fullName>
    </submittedName>
</protein>